<feature type="region of interest" description="Disordered" evidence="11">
    <location>
        <begin position="1"/>
        <end position="173"/>
    </location>
</feature>
<keyword evidence="15" id="KW-1185">Reference proteome</keyword>
<protein>
    <recommendedName>
        <fullName evidence="5 10">U3 small nucleolar RNA-associated protein 25</fullName>
        <shortName evidence="10">U3 snoRNA-associated protein 25</shortName>
    </recommendedName>
</protein>
<evidence type="ECO:0000256" key="9">
    <source>
        <dbReference type="ARBA" id="ARBA00023274"/>
    </source>
</evidence>
<evidence type="ECO:0000313" key="14">
    <source>
        <dbReference type="EMBL" id="PMD27426.1"/>
    </source>
</evidence>
<comment type="subunit">
    <text evidence="4 10">Component of the ribosomal small subunit (SSU) processome composed of at least 40 protein subunits and snoRNA U3.</text>
</comment>
<keyword evidence="6 10" id="KW-0690">Ribosome biogenesis</keyword>
<comment type="similarity">
    <text evidence="3 10">Belongs to the UTP25 family.</text>
</comment>
<feature type="compositionally biased region" description="Gly residues" evidence="11">
    <location>
        <begin position="1"/>
        <end position="17"/>
    </location>
</feature>
<dbReference type="GO" id="GO:0032040">
    <property type="term" value="C:small-subunit processome"/>
    <property type="evidence" value="ECO:0007669"/>
    <property type="project" value="TreeGrafter"/>
</dbReference>
<sequence length="721" mass="82006">MVFHGSRGGSRSRGGGRVANMGASRGRGRGRGGSRGGRGKPVFDSARIAQQKEAEANEESEPEIPSEAEDELESQHESSEDEEPLPIVRSYAALMESFAAGVSPQAKRRKLDQTPESRPTKVGQEEDFGAGVEDADEVQEPKEGPEAATDGLLEEDEDDLEDASDPFEAHFADPDNNVLSRRLKSLEKNHWTTQKLSVPKFGKVTLNFPGDEDDKSSTGLKPISGPAELKLKQKLAGLMSKERPEFDEVEKYIAPAIFSYQDVLYCERRPTNSESLRRLACLHAINHVFKTRDRVIKNNARLAKEENNGGLELRDQGFTRPKVLMILPTRESCVRMVQMITSLCEPDQQENRRRFDDSYVEKEEKFSDDKPQDFRELFGGNDDDLFRLGLKFTRKTIKYFSQFYNSDIIFASPLGLKLALQGKEDKKGDYDYLSSIEVVIVDQADALPMQNWEHVEYILEHLNLQPKEAHGCDFSRVRHWYLDNNAKYFRQTITLAAFNTPDLNTLFTQSKNWAGKIKVSSNYSGAIQELGLKVKQTFSRLESLSYASDPEARFTYFVTTIIPSLNRRAKDNNGTVIFIPSTFDFYRVRNYFSTSSATRSLSFGSISEYTEVKDVARARSHFFSGRHSILLYTERGHHFRRYHLRGVKRIIMYGLPDNPIFYREIVGGYLGRSVQEGKLEPGEGTVRVIFSKWDVLKLERIVGTERVRKMINEKGDTFDFL</sequence>
<dbReference type="Proteomes" id="UP000235672">
    <property type="component" value="Unassembled WGS sequence"/>
</dbReference>
<feature type="domain" description="UTP25 NTP hydrolase-like" evidence="13">
    <location>
        <begin position="260"/>
        <end position="517"/>
    </location>
</feature>
<feature type="compositionally biased region" description="Acidic residues" evidence="11">
    <location>
        <begin position="125"/>
        <end position="138"/>
    </location>
</feature>
<evidence type="ECO:0000256" key="3">
    <source>
        <dbReference type="ARBA" id="ARBA00009223"/>
    </source>
</evidence>
<dbReference type="AlphaFoldDB" id="A0A2J6QME2"/>
<feature type="compositionally biased region" description="Acidic residues" evidence="11">
    <location>
        <begin position="152"/>
        <end position="165"/>
    </location>
</feature>
<feature type="domain" description="UTP25 C-terminal" evidence="12">
    <location>
        <begin position="527"/>
        <end position="720"/>
    </location>
</feature>
<dbReference type="PANTHER" id="PTHR12933">
    <property type="entry name" value="ORF PROTEIN-RELATED"/>
    <property type="match status" value="1"/>
</dbReference>
<dbReference type="PANTHER" id="PTHR12933:SF0">
    <property type="entry name" value="U3 SMALL NUCLEOLAR RNA-ASSOCIATED PROTEIN 25 HOMOLOG"/>
    <property type="match status" value="1"/>
</dbReference>
<dbReference type="GO" id="GO:0034511">
    <property type="term" value="F:U3 snoRNA binding"/>
    <property type="evidence" value="ECO:0007669"/>
    <property type="project" value="InterPro"/>
</dbReference>
<dbReference type="InterPro" id="IPR027417">
    <property type="entry name" value="P-loop_NTPase"/>
</dbReference>
<proteinExistence type="inferred from homology"/>
<evidence type="ECO:0000259" key="13">
    <source>
        <dbReference type="Pfam" id="PF22916"/>
    </source>
</evidence>
<organism evidence="14 15">
    <name type="scientific">Hyaloscypha hepaticicola</name>
    <dbReference type="NCBI Taxonomy" id="2082293"/>
    <lineage>
        <taxon>Eukaryota</taxon>
        <taxon>Fungi</taxon>
        <taxon>Dikarya</taxon>
        <taxon>Ascomycota</taxon>
        <taxon>Pezizomycotina</taxon>
        <taxon>Leotiomycetes</taxon>
        <taxon>Helotiales</taxon>
        <taxon>Hyaloscyphaceae</taxon>
        <taxon>Hyaloscypha</taxon>
    </lineage>
</organism>
<reference evidence="14 15" key="1">
    <citation type="submission" date="2016-05" db="EMBL/GenBank/DDBJ databases">
        <title>A degradative enzymes factory behind the ericoid mycorrhizal symbiosis.</title>
        <authorList>
            <consortium name="DOE Joint Genome Institute"/>
            <person name="Martino E."/>
            <person name="Morin E."/>
            <person name="Grelet G."/>
            <person name="Kuo A."/>
            <person name="Kohler A."/>
            <person name="Daghino S."/>
            <person name="Barry K."/>
            <person name="Choi C."/>
            <person name="Cichocki N."/>
            <person name="Clum A."/>
            <person name="Copeland A."/>
            <person name="Hainaut M."/>
            <person name="Haridas S."/>
            <person name="Labutti K."/>
            <person name="Lindquist E."/>
            <person name="Lipzen A."/>
            <person name="Khouja H.-R."/>
            <person name="Murat C."/>
            <person name="Ohm R."/>
            <person name="Olson A."/>
            <person name="Spatafora J."/>
            <person name="Veneault-Fourrey C."/>
            <person name="Henrissat B."/>
            <person name="Grigoriev I."/>
            <person name="Martin F."/>
            <person name="Perotto S."/>
        </authorList>
    </citation>
    <scope>NUCLEOTIDE SEQUENCE [LARGE SCALE GENOMIC DNA]</scope>
    <source>
        <strain evidence="14 15">UAMH 7357</strain>
    </source>
</reference>
<evidence type="ECO:0000313" key="15">
    <source>
        <dbReference type="Proteomes" id="UP000235672"/>
    </source>
</evidence>
<dbReference type="EMBL" id="KZ613466">
    <property type="protein sequence ID" value="PMD27426.1"/>
    <property type="molecule type" value="Genomic_DNA"/>
</dbReference>
<evidence type="ECO:0000256" key="4">
    <source>
        <dbReference type="ARBA" id="ARBA00011192"/>
    </source>
</evidence>
<dbReference type="Pfam" id="PF22916">
    <property type="entry name" value="UTP25_NTPase-like"/>
    <property type="match status" value="1"/>
</dbReference>
<keyword evidence="9 10" id="KW-0687">Ribonucleoprotein</keyword>
<keyword evidence="8 10" id="KW-0539">Nucleus</keyword>
<comment type="function">
    <text evidence="1 10">DEAD-box RNA helicase-like protein required for pre-18S rRNA processing, specifically at sites A0, A1, and A2.</text>
</comment>
<dbReference type="Gene3D" id="3.40.50.300">
    <property type="entry name" value="P-loop containing nucleotide triphosphate hydrolases"/>
    <property type="match status" value="1"/>
</dbReference>
<evidence type="ECO:0000256" key="11">
    <source>
        <dbReference type="SAM" id="MobiDB-lite"/>
    </source>
</evidence>
<evidence type="ECO:0000256" key="5">
    <source>
        <dbReference type="ARBA" id="ARBA00015422"/>
    </source>
</evidence>
<evidence type="ECO:0000256" key="6">
    <source>
        <dbReference type="ARBA" id="ARBA00022517"/>
    </source>
</evidence>
<evidence type="ECO:0000256" key="2">
    <source>
        <dbReference type="ARBA" id="ARBA00004604"/>
    </source>
</evidence>
<gene>
    <name evidence="14" type="ORF">NA56DRAFT_235700</name>
</gene>
<keyword evidence="7 10" id="KW-0698">rRNA processing</keyword>
<evidence type="ECO:0000256" key="1">
    <source>
        <dbReference type="ARBA" id="ARBA00002883"/>
    </source>
</evidence>
<dbReference type="InterPro" id="IPR053940">
    <property type="entry name" value="UTP25_NTPase-like"/>
</dbReference>
<name>A0A2J6QME2_9HELO</name>
<feature type="compositionally biased region" description="Acidic residues" evidence="11">
    <location>
        <begin position="56"/>
        <end position="72"/>
    </location>
</feature>
<evidence type="ECO:0000256" key="8">
    <source>
        <dbReference type="ARBA" id="ARBA00023242"/>
    </source>
</evidence>
<evidence type="ECO:0000256" key="7">
    <source>
        <dbReference type="ARBA" id="ARBA00022552"/>
    </source>
</evidence>
<dbReference type="GO" id="GO:0000462">
    <property type="term" value="P:maturation of SSU-rRNA from tricistronic rRNA transcript (SSU-rRNA, 5.8S rRNA, LSU-rRNA)"/>
    <property type="evidence" value="ECO:0007669"/>
    <property type="project" value="TreeGrafter"/>
</dbReference>
<evidence type="ECO:0000259" key="12">
    <source>
        <dbReference type="Pfam" id="PF06862"/>
    </source>
</evidence>
<dbReference type="STRING" id="1745343.A0A2J6QME2"/>
<comment type="subcellular location">
    <subcellularLocation>
        <location evidence="2 10">Nucleus</location>
        <location evidence="2 10">Nucleolus</location>
    </subcellularLocation>
</comment>
<dbReference type="Pfam" id="PF06862">
    <property type="entry name" value="Utp25_C"/>
    <property type="match status" value="1"/>
</dbReference>
<dbReference type="FunFam" id="3.40.50.300:FF:002356">
    <property type="entry name" value="U3 small nucleolar RNA-associated protein 25"/>
    <property type="match status" value="1"/>
</dbReference>
<dbReference type="InterPro" id="IPR053939">
    <property type="entry name" value="UTP25_C"/>
</dbReference>
<evidence type="ECO:0000256" key="10">
    <source>
        <dbReference type="RuleBase" id="RU365070"/>
    </source>
</evidence>
<accession>A0A2J6QME2</accession>
<dbReference type="SUPFAM" id="SSF52540">
    <property type="entry name" value="P-loop containing nucleoside triphosphate hydrolases"/>
    <property type="match status" value="1"/>
</dbReference>
<dbReference type="OrthoDB" id="10264378at2759"/>
<dbReference type="InterPro" id="IPR010678">
    <property type="entry name" value="UTP25"/>
</dbReference>
<dbReference type="GO" id="GO:0019843">
    <property type="term" value="F:rRNA binding"/>
    <property type="evidence" value="ECO:0007669"/>
    <property type="project" value="TreeGrafter"/>
</dbReference>